<dbReference type="Gene3D" id="2.40.30.10">
    <property type="entry name" value="Translation factors"/>
    <property type="match status" value="1"/>
</dbReference>
<name>S8EHN2_FOMSC</name>
<feature type="binding site" evidence="6">
    <location>
        <position position="157"/>
    </location>
    <ligand>
        <name>FAD</name>
        <dbReference type="ChEBI" id="CHEBI:57692"/>
    </ligand>
</feature>
<evidence type="ECO:0000256" key="7">
    <source>
        <dbReference type="SAM" id="Phobius"/>
    </source>
</evidence>
<feature type="domain" description="FAD-binding FR-type" evidence="8">
    <location>
        <begin position="100"/>
        <end position="206"/>
    </location>
</feature>
<dbReference type="InterPro" id="IPR017938">
    <property type="entry name" value="Riboflavin_synthase-like_b-brl"/>
</dbReference>
<dbReference type="Pfam" id="PF08030">
    <property type="entry name" value="NAD_binding_6"/>
    <property type="match status" value="1"/>
</dbReference>
<dbReference type="STRING" id="743788.S8EHN2"/>
<dbReference type="Pfam" id="PF00970">
    <property type="entry name" value="FAD_binding_6"/>
    <property type="match status" value="1"/>
</dbReference>
<dbReference type="GO" id="GO:0005739">
    <property type="term" value="C:mitochondrion"/>
    <property type="evidence" value="ECO:0007669"/>
    <property type="project" value="TreeGrafter"/>
</dbReference>
<dbReference type="InterPro" id="IPR013121">
    <property type="entry name" value="Fe_red_NAD-bd_6"/>
</dbReference>
<comment type="similarity">
    <text evidence="2">Belongs to the flavoprotein pyridine nucleotide cytochrome reductase family.</text>
</comment>
<keyword evidence="10" id="KW-1185">Reference proteome</keyword>
<comment type="cofactor">
    <cofactor evidence="1 6">
        <name>FAD</name>
        <dbReference type="ChEBI" id="CHEBI:57692"/>
    </cofactor>
</comment>
<dbReference type="eggNOG" id="KOG0534">
    <property type="taxonomic scope" value="Eukaryota"/>
</dbReference>
<keyword evidence="7" id="KW-1133">Transmembrane helix</keyword>
<dbReference type="CDD" id="cd06183">
    <property type="entry name" value="cyt_b5_reduct_like"/>
    <property type="match status" value="1"/>
</dbReference>
<keyword evidence="7" id="KW-0812">Transmembrane</keyword>
<dbReference type="GO" id="GO:0016491">
    <property type="term" value="F:oxidoreductase activity"/>
    <property type="evidence" value="ECO:0007669"/>
    <property type="project" value="UniProtKB-KW"/>
</dbReference>
<dbReference type="EMBL" id="KE504129">
    <property type="protein sequence ID" value="EPT03693.1"/>
    <property type="molecule type" value="Genomic_DNA"/>
</dbReference>
<evidence type="ECO:0000256" key="5">
    <source>
        <dbReference type="ARBA" id="ARBA00023002"/>
    </source>
</evidence>
<dbReference type="InterPro" id="IPR008333">
    <property type="entry name" value="Cbr1-like_FAD-bd_dom"/>
</dbReference>
<accession>S8EHN2</accession>
<dbReference type="InParanoid" id="S8EHN2"/>
<dbReference type="PANTHER" id="PTHR19370">
    <property type="entry name" value="NADH-CYTOCHROME B5 REDUCTASE"/>
    <property type="match status" value="1"/>
</dbReference>
<feature type="binding site" evidence="6">
    <location>
        <position position="155"/>
    </location>
    <ligand>
        <name>FAD</name>
        <dbReference type="ChEBI" id="CHEBI:57692"/>
    </ligand>
</feature>
<sequence>MFRPPYSLRCPLVPLPHAPTRGLVPRPHLRFAHAESGRPAYKPLPTGPPKGFNQGRGKLVTIGVAFGTLGVLLTYFTFYPNPGGPDASTRTRTEVTLSPAHFIAASLTASEESLDPDTRLITLTLPPGAVSDREDPVFDPIWCVWIKDDDIQVERPYTPLEGIDARGRMKFWIKKYDKGEVGRWLHGKKVGNRIELRGPLSTWVWDDNKWDDVVLISGGTGITPFYQLLYSKLLKDPSSVRTKTRFTLLHSSRKPSELPPPAILDPLISESKAHPDRLSLSLFVDSAEGLAHPSVAANDLQVGRITESAIKRAVSSHSSRSWWGSLFGKADSQEERKILFLVCGPEPMITAIAGSYGRNFGQGVVGGVLGNMGYKNHQVWKL</sequence>
<keyword evidence="5" id="KW-0560">Oxidoreductase</keyword>
<dbReference type="InterPro" id="IPR001834">
    <property type="entry name" value="CBR-like"/>
</dbReference>
<dbReference type="FunCoup" id="S8EHN2">
    <property type="interactions" value="24"/>
</dbReference>
<keyword evidence="3 6" id="KW-0285">Flavoprotein</keyword>
<feature type="binding site" evidence="6">
    <location>
        <position position="156"/>
    </location>
    <ligand>
        <name>FAD</name>
        <dbReference type="ChEBI" id="CHEBI:57692"/>
    </ligand>
</feature>
<dbReference type="Proteomes" id="UP000015241">
    <property type="component" value="Unassembled WGS sequence"/>
</dbReference>
<dbReference type="AlphaFoldDB" id="S8EHN2"/>
<dbReference type="PANTHER" id="PTHR19370:SF189">
    <property type="entry name" value="CYTOCHROME C MITOCHONDRIAL IMPORT FACTOR CYC2"/>
    <property type="match status" value="1"/>
</dbReference>
<dbReference type="PROSITE" id="PS51384">
    <property type="entry name" value="FAD_FR"/>
    <property type="match status" value="1"/>
</dbReference>
<feature type="binding site" evidence="6">
    <location>
        <position position="174"/>
    </location>
    <ligand>
        <name>FAD</name>
        <dbReference type="ChEBI" id="CHEBI:57692"/>
    </ligand>
</feature>
<evidence type="ECO:0000259" key="8">
    <source>
        <dbReference type="PROSITE" id="PS51384"/>
    </source>
</evidence>
<proteinExistence type="inferred from homology"/>
<evidence type="ECO:0000256" key="4">
    <source>
        <dbReference type="ARBA" id="ARBA00022827"/>
    </source>
</evidence>
<reference evidence="9 10" key="1">
    <citation type="journal article" date="2012" name="Science">
        <title>The Paleozoic origin of enzymatic lignin decomposition reconstructed from 31 fungal genomes.</title>
        <authorList>
            <person name="Floudas D."/>
            <person name="Binder M."/>
            <person name="Riley R."/>
            <person name="Barry K."/>
            <person name="Blanchette R.A."/>
            <person name="Henrissat B."/>
            <person name="Martinez A.T."/>
            <person name="Otillar R."/>
            <person name="Spatafora J.W."/>
            <person name="Yadav J.S."/>
            <person name="Aerts A."/>
            <person name="Benoit I."/>
            <person name="Boyd A."/>
            <person name="Carlson A."/>
            <person name="Copeland A."/>
            <person name="Coutinho P.M."/>
            <person name="de Vries R.P."/>
            <person name="Ferreira P."/>
            <person name="Findley K."/>
            <person name="Foster B."/>
            <person name="Gaskell J."/>
            <person name="Glotzer D."/>
            <person name="Gorecki P."/>
            <person name="Heitman J."/>
            <person name="Hesse C."/>
            <person name="Hori C."/>
            <person name="Igarashi K."/>
            <person name="Jurgens J.A."/>
            <person name="Kallen N."/>
            <person name="Kersten P."/>
            <person name="Kohler A."/>
            <person name="Kuees U."/>
            <person name="Kumar T.K.A."/>
            <person name="Kuo A."/>
            <person name="LaButti K."/>
            <person name="Larrondo L.F."/>
            <person name="Lindquist E."/>
            <person name="Ling A."/>
            <person name="Lombard V."/>
            <person name="Lucas S."/>
            <person name="Lundell T."/>
            <person name="Martin R."/>
            <person name="McLaughlin D.J."/>
            <person name="Morgenstern I."/>
            <person name="Morin E."/>
            <person name="Murat C."/>
            <person name="Nagy L.G."/>
            <person name="Nolan M."/>
            <person name="Ohm R.A."/>
            <person name="Patyshakuliyeva A."/>
            <person name="Rokas A."/>
            <person name="Ruiz-Duenas F.J."/>
            <person name="Sabat G."/>
            <person name="Salamov A."/>
            <person name="Samejima M."/>
            <person name="Schmutz J."/>
            <person name="Slot J.C."/>
            <person name="St John F."/>
            <person name="Stenlid J."/>
            <person name="Sun H."/>
            <person name="Sun S."/>
            <person name="Syed K."/>
            <person name="Tsang A."/>
            <person name="Wiebenga A."/>
            <person name="Young D."/>
            <person name="Pisabarro A."/>
            <person name="Eastwood D.C."/>
            <person name="Martin F."/>
            <person name="Cullen D."/>
            <person name="Grigoriev I.V."/>
            <person name="Hibbett D.S."/>
        </authorList>
    </citation>
    <scope>NUCLEOTIDE SEQUENCE</scope>
    <source>
        <strain evidence="10">FP-58527</strain>
    </source>
</reference>
<dbReference type="SUPFAM" id="SSF63380">
    <property type="entry name" value="Riboflavin synthase domain-like"/>
    <property type="match status" value="1"/>
</dbReference>
<protein>
    <submittedName>
        <fullName evidence="9">Ferredoxin reductase-like C-terminal NADP-linked domain-containing protein</fullName>
    </submittedName>
</protein>
<dbReference type="InterPro" id="IPR039261">
    <property type="entry name" value="FNR_nucleotide-bd"/>
</dbReference>
<keyword evidence="4 6" id="KW-0274">FAD</keyword>
<organism evidence="9 10">
    <name type="scientific">Fomitopsis schrenkii</name>
    <name type="common">Brown rot fungus</name>
    <dbReference type="NCBI Taxonomy" id="2126942"/>
    <lineage>
        <taxon>Eukaryota</taxon>
        <taxon>Fungi</taxon>
        <taxon>Dikarya</taxon>
        <taxon>Basidiomycota</taxon>
        <taxon>Agaricomycotina</taxon>
        <taxon>Agaricomycetes</taxon>
        <taxon>Polyporales</taxon>
        <taxon>Fomitopsis</taxon>
    </lineage>
</organism>
<evidence type="ECO:0000256" key="1">
    <source>
        <dbReference type="ARBA" id="ARBA00001974"/>
    </source>
</evidence>
<dbReference type="SUPFAM" id="SSF52343">
    <property type="entry name" value="Ferredoxin reductase-like, C-terminal NADP-linked domain"/>
    <property type="match status" value="1"/>
</dbReference>
<keyword evidence="7" id="KW-0472">Membrane</keyword>
<dbReference type="HOGENOM" id="CLU_003827_9_1_1"/>
<dbReference type="PRINTS" id="PR00406">
    <property type="entry name" value="CYTB5RDTASE"/>
</dbReference>
<evidence type="ECO:0000313" key="9">
    <source>
        <dbReference type="EMBL" id="EPT03693.1"/>
    </source>
</evidence>
<dbReference type="Gene3D" id="3.40.50.80">
    <property type="entry name" value="Nucleotide-binding domain of ferredoxin-NADP reductase (FNR) module"/>
    <property type="match status" value="1"/>
</dbReference>
<evidence type="ECO:0000256" key="2">
    <source>
        <dbReference type="ARBA" id="ARBA00006105"/>
    </source>
</evidence>
<dbReference type="OrthoDB" id="432685at2759"/>
<evidence type="ECO:0000256" key="3">
    <source>
        <dbReference type="ARBA" id="ARBA00022630"/>
    </source>
</evidence>
<gene>
    <name evidence="9" type="ORF">FOMPIDRAFT_98422</name>
</gene>
<feature type="transmembrane region" description="Helical" evidence="7">
    <location>
        <begin position="59"/>
        <end position="78"/>
    </location>
</feature>
<feature type="binding site" evidence="6">
    <location>
        <position position="223"/>
    </location>
    <ligand>
        <name>FAD</name>
        <dbReference type="ChEBI" id="CHEBI:57692"/>
    </ligand>
</feature>
<feature type="binding site" evidence="6">
    <location>
        <position position="181"/>
    </location>
    <ligand>
        <name>FAD</name>
        <dbReference type="ChEBI" id="CHEBI:57692"/>
    </ligand>
</feature>
<evidence type="ECO:0000313" key="10">
    <source>
        <dbReference type="Proteomes" id="UP000015241"/>
    </source>
</evidence>
<evidence type="ECO:0000256" key="6">
    <source>
        <dbReference type="PIRSR" id="PIRSR601834-1"/>
    </source>
</evidence>
<dbReference type="InterPro" id="IPR017927">
    <property type="entry name" value="FAD-bd_FR_type"/>
</dbReference>